<dbReference type="AlphaFoldDB" id="A0A9Q4APS9"/>
<organism evidence="2 3">
    <name type="scientific">Devosia ureilytica</name>
    <dbReference type="NCBI Taxonomy" id="2952754"/>
    <lineage>
        <taxon>Bacteria</taxon>
        <taxon>Pseudomonadati</taxon>
        <taxon>Pseudomonadota</taxon>
        <taxon>Alphaproteobacteria</taxon>
        <taxon>Hyphomicrobiales</taxon>
        <taxon>Devosiaceae</taxon>
        <taxon>Devosia</taxon>
    </lineage>
</organism>
<accession>A0A9Q4APS9</accession>
<dbReference type="RefSeq" id="WP_254677805.1">
    <property type="nucleotide sequence ID" value="NZ_JAMWDU010000005.1"/>
</dbReference>
<evidence type="ECO:0000313" key="2">
    <source>
        <dbReference type="EMBL" id="MCP8888118.1"/>
    </source>
</evidence>
<dbReference type="EMBL" id="JAMWDU010000005">
    <property type="protein sequence ID" value="MCP8888118.1"/>
    <property type="molecule type" value="Genomic_DNA"/>
</dbReference>
<evidence type="ECO:0000313" key="3">
    <source>
        <dbReference type="Proteomes" id="UP001060275"/>
    </source>
</evidence>
<proteinExistence type="predicted"/>
<reference evidence="2" key="1">
    <citation type="submission" date="2022-06" db="EMBL/GenBank/DDBJ databases">
        <title>Devosia sp. XJ19-45 genome assembly.</title>
        <authorList>
            <person name="Li B."/>
            <person name="Cai M."/>
            <person name="Nie G."/>
            <person name="Li W."/>
        </authorList>
    </citation>
    <scope>NUCLEOTIDE SEQUENCE</scope>
    <source>
        <strain evidence="2">XJ19-45</strain>
    </source>
</reference>
<name>A0A9Q4APS9_9HYPH</name>
<sequence>MVESIRNPERVLVEGRDAVGETILVAQADTGATGVPPTDTTPPEQAAQGAPAADPTRTIIEIENGEFLRLPAEASVDQPRVNGTDLEFVQADGSIIVVPNGAITGLTIFIGDIEIPAQTVATLFEANGIETAAGPGGAGSQSSGGNFEVPVGGIGDAFNIGGLLPPTALAFGENVERPFYESLLDSNDAPTVDAVGNAAFTETNGVQSLVAGGAVNFDD</sequence>
<feature type="non-terminal residue" evidence="2">
    <location>
        <position position="219"/>
    </location>
</feature>
<dbReference type="Proteomes" id="UP001060275">
    <property type="component" value="Unassembled WGS sequence"/>
</dbReference>
<keyword evidence="3" id="KW-1185">Reference proteome</keyword>
<feature type="region of interest" description="Disordered" evidence="1">
    <location>
        <begin position="28"/>
        <end position="54"/>
    </location>
</feature>
<protein>
    <submittedName>
        <fullName evidence="2">Uncharacterized protein</fullName>
    </submittedName>
</protein>
<comment type="caution">
    <text evidence="2">The sequence shown here is derived from an EMBL/GenBank/DDBJ whole genome shotgun (WGS) entry which is preliminary data.</text>
</comment>
<feature type="compositionally biased region" description="Low complexity" evidence="1">
    <location>
        <begin position="42"/>
        <end position="54"/>
    </location>
</feature>
<evidence type="ECO:0000256" key="1">
    <source>
        <dbReference type="SAM" id="MobiDB-lite"/>
    </source>
</evidence>
<gene>
    <name evidence="2" type="ORF">NF348_13420</name>
</gene>